<dbReference type="SMART" id="SM00261">
    <property type="entry name" value="FU"/>
    <property type="match status" value="4"/>
</dbReference>
<reference evidence="5 6" key="1">
    <citation type="journal article" date="2006" name="Nature">
        <title>Global trends of whole-genome duplications revealed by the ciliate Paramecium tetraurelia.</title>
        <authorList>
            <consortium name="Genoscope"/>
            <person name="Aury J.-M."/>
            <person name="Jaillon O."/>
            <person name="Duret L."/>
            <person name="Noel B."/>
            <person name="Jubin C."/>
            <person name="Porcel B.M."/>
            <person name="Segurens B."/>
            <person name="Daubin V."/>
            <person name="Anthouard V."/>
            <person name="Aiach N."/>
            <person name="Arnaiz O."/>
            <person name="Billaut A."/>
            <person name="Beisson J."/>
            <person name="Blanc I."/>
            <person name="Bouhouche K."/>
            <person name="Camara F."/>
            <person name="Duharcourt S."/>
            <person name="Guigo R."/>
            <person name="Gogendeau D."/>
            <person name="Katinka M."/>
            <person name="Keller A.-M."/>
            <person name="Kissmehl R."/>
            <person name="Klotz C."/>
            <person name="Koll F."/>
            <person name="Le Moue A."/>
            <person name="Lepere C."/>
            <person name="Malinsky S."/>
            <person name="Nowacki M."/>
            <person name="Nowak J.K."/>
            <person name="Plattner H."/>
            <person name="Poulain J."/>
            <person name="Ruiz F."/>
            <person name="Serrano V."/>
            <person name="Zagulski M."/>
            <person name="Dessen P."/>
            <person name="Betermier M."/>
            <person name="Weissenbach J."/>
            <person name="Scarpelli C."/>
            <person name="Schachter V."/>
            <person name="Sperling L."/>
            <person name="Meyer E."/>
            <person name="Cohen J."/>
            <person name="Wincker P."/>
        </authorList>
    </citation>
    <scope>NUCLEOTIDE SEQUENCE [LARGE SCALE GENOMIC DNA]</scope>
    <source>
        <strain evidence="5 6">Stock d4-2</strain>
    </source>
</reference>
<evidence type="ECO:0000256" key="3">
    <source>
        <dbReference type="ARBA" id="ARBA00023157"/>
    </source>
</evidence>
<dbReference type="PANTHER" id="PTHR38934:SF6">
    <property type="entry name" value="CHROMOSOME UNDETERMINED SCAFFOLD_176, WHOLE GENOME SHOTGUN SEQUENCE"/>
    <property type="match status" value="1"/>
</dbReference>
<dbReference type="EMBL" id="CT868074">
    <property type="protein sequence ID" value="CAK69863.1"/>
    <property type="molecule type" value="Genomic_DNA"/>
</dbReference>
<keyword evidence="2" id="KW-0677">Repeat</keyword>
<keyword evidence="1" id="KW-0732">Signal</keyword>
<dbReference type="KEGG" id="ptm:GSPATT00007303001"/>
<dbReference type="PANTHER" id="PTHR38934">
    <property type="entry name" value="HYPHALLY REGULATED CELL WALL PROTEIN 1"/>
    <property type="match status" value="1"/>
</dbReference>
<accession>A0CGE6</accession>
<sequence>MWIMVQCAIGITKVISTSFTETTTFTDHEGWTISNTYNLGHSSCGGVQLFGGNNEFDQSTGIVKLFSLPPHYKLYLSFVVYVIDMTSGYTINVFLDQMPHQIIIPLASSDLCGTSQVDQTYNVAINQFHSYPTTIISIFGSQDQTLVYWGIRDFVLSVDTCPSNCDICFSGSQAFECQQWKLFHSAWTSTDMNDFDNGGWYTQSLAGPTECASIPIKGGYNSMTAAGSLDRQFVLPPHSSLYFIYRFVIIDGWTGQHGNFKIENVNFYSLYNQVGNQRNFCGNGLQPDQFHIHGIEYLHDKPIISLLITSDQGDSTKFFGIRDFYIYVYTPSSSCGDGVIDENEQCDDGNTYAFDGCFICEYSCVEGCSTCINGMCYDCQDGWMFDMLNDQCIYQQSNNQIEQDQIRDNQLDIHNYQLNCIQFNQQTQCIKCKLGYELFEYCQPVCGDGIVAGNEECEMPQKNCNSSCQYQCQEECSVCSFGKCQQCISGYMLQMSECLPKCGDYQIQKQEQCDDGNMVRFEGCHNCQNECQDQCLLCGLGQCLMCKEGWILENGYCDSKCGDQRIAQGLEECDDGNDIQFDGCYECKLECPDQQCAVCYLGVCYSCHFPLTLYKDQCLVICGDGLLASGYEECDDGNEIPYDGCYKCKYQCYKECKICDRGVCMDECDYGYYLVNQICVPYCGDGIITIDEQCDDANSIEYDGCHQCDYSCPQNCNVCEEGICSKCNFGFYLNDQKCITKCGDGLIGFPVEECDDYNKNNQDGCDSNCLIEIDWTCTQPSEDSFSQCSYMVAPSMKLTYITQEYNFQYVELSFTQKVRCYVQNYTSFINATIINFNADSYRINIIETMPANYTLQSVIYEFKIEILEQVKSDIILEIDLNEQLYNGIEMNLIKLSSSIKLNQPKLLDQNQLTVSSSLQEMNKVILYISCSIGLLYLIFGKIGVFLDILDILQQQSYLKYINVEIPQNLKMYYESSNVISFQPFLQFLNLNTLSSNYVELQYIEAKYKFKEYEVNADITANLQLFLIIVTTVFISKFIFKQLLRQLYKANIPMIEQFQFKLHSTFTLIISKLYFNFAKQGLQVIIHSNSFDLLFVSCIQLSVNCDLYRTLLSVWIIVFTTLVIIQPKKNRQQNSVIIIKKLTYIMILVFYQSCQIVQSILLSLIQTFYMSFLISQQKSMSLQFLKQFMAEGSMLFTLVMNFCYWDELMTQLNYQNKVDISWSQIALLTSSLASIILVETYNSFLNIYKKVQQKKKGKPCNSKYPFEQMIVF</sequence>
<keyword evidence="6" id="KW-1185">Reference proteome</keyword>
<dbReference type="RefSeq" id="XP_001437260.1">
    <property type="nucleotide sequence ID" value="XM_001437223.1"/>
</dbReference>
<keyword evidence="3" id="KW-1015">Disulfide bond</keyword>
<dbReference type="OrthoDB" id="293816at2759"/>
<dbReference type="InterPro" id="IPR006212">
    <property type="entry name" value="Furin_repeat"/>
</dbReference>
<dbReference type="NCBIfam" id="TIGR02232">
    <property type="entry name" value="myxo_disulf_rpt"/>
    <property type="match status" value="5"/>
</dbReference>
<evidence type="ECO:0000256" key="4">
    <source>
        <dbReference type="SAM" id="Phobius"/>
    </source>
</evidence>
<dbReference type="InterPro" id="IPR011936">
    <property type="entry name" value="Myxo_disulph_rpt"/>
</dbReference>
<evidence type="ECO:0000256" key="1">
    <source>
        <dbReference type="ARBA" id="ARBA00022729"/>
    </source>
</evidence>
<dbReference type="SUPFAM" id="SSF57184">
    <property type="entry name" value="Growth factor receptor domain"/>
    <property type="match status" value="4"/>
</dbReference>
<feature type="transmembrane region" description="Helical" evidence="4">
    <location>
        <begin position="1018"/>
        <end position="1039"/>
    </location>
</feature>
<evidence type="ECO:0000313" key="6">
    <source>
        <dbReference type="Proteomes" id="UP000000600"/>
    </source>
</evidence>
<dbReference type="HOGENOM" id="CLU_008168_0_0_1"/>
<keyword evidence="4" id="KW-0472">Membrane</keyword>
<evidence type="ECO:0000313" key="5">
    <source>
        <dbReference type="EMBL" id="CAK69863.1"/>
    </source>
</evidence>
<dbReference type="OMA" id="QCYKECK"/>
<feature type="transmembrane region" description="Helical" evidence="4">
    <location>
        <begin position="1107"/>
        <end position="1124"/>
    </location>
</feature>
<dbReference type="Pfam" id="PF13948">
    <property type="entry name" value="DUF4215"/>
    <property type="match status" value="7"/>
</dbReference>
<keyword evidence="4" id="KW-0812">Transmembrane</keyword>
<proteinExistence type="predicted"/>
<dbReference type="InterPro" id="IPR009030">
    <property type="entry name" value="Growth_fac_rcpt_cys_sf"/>
</dbReference>
<organism evidence="5 6">
    <name type="scientific">Paramecium tetraurelia</name>
    <dbReference type="NCBI Taxonomy" id="5888"/>
    <lineage>
        <taxon>Eukaryota</taxon>
        <taxon>Sar</taxon>
        <taxon>Alveolata</taxon>
        <taxon>Ciliophora</taxon>
        <taxon>Intramacronucleata</taxon>
        <taxon>Oligohymenophorea</taxon>
        <taxon>Peniculida</taxon>
        <taxon>Parameciidae</taxon>
        <taxon>Paramecium</taxon>
    </lineage>
</organism>
<name>A0CGE6_PARTE</name>
<feature type="transmembrane region" description="Helical" evidence="4">
    <location>
        <begin position="924"/>
        <end position="949"/>
    </location>
</feature>
<dbReference type="Proteomes" id="UP000000600">
    <property type="component" value="Unassembled WGS sequence"/>
</dbReference>
<evidence type="ECO:0008006" key="7">
    <source>
        <dbReference type="Google" id="ProtNLM"/>
    </source>
</evidence>
<dbReference type="STRING" id="5888.A0CGE6"/>
<dbReference type="InParanoid" id="A0CGE6"/>
<feature type="transmembrane region" description="Helical" evidence="4">
    <location>
        <begin position="1224"/>
        <end position="1247"/>
    </location>
</feature>
<dbReference type="GeneID" id="5023045"/>
<dbReference type="AlphaFoldDB" id="A0CGE6"/>
<evidence type="ECO:0000256" key="2">
    <source>
        <dbReference type="ARBA" id="ARBA00022737"/>
    </source>
</evidence>
<protein>
    <recommendedName>
        <fullName evidence="7">TNFR-Cys domain-containing protein</fullName>
    </recommendedName>
</protein>
<gene>
    <name evidence="5" type="ORF">GSPATT00007303001</name>
</gene>
<dbReference type="eggNOG" id="ENOG502S6T0">
    <property type="taxonomic scope" value="Eukaryota"/>
</dbReference>
<keyword evidence="4" id="KW-1133">Transmembrane helix</keyword>